<dbReference type="STRING" id="1318628.MARLIPOL_14650"/>
<reference evidence="2 3" key="1">
    <citation type="journal article" date="2013" name="Genome Announc.">
        <title>Draft Genome Sequence of the Moderately Halophilic Bacterium Marinobacter lipolyticus Strain SM19.</title>
        <authorList>
            <person name="Papke R.T."/>
            <person name="de la Haba R.R."/>
            <person name="Infante-Dominguez C."/>
            <person name="Perez D."/>
            <person name="Sanchez-Porro C."/>
            <person name="Lapierre P."/>
            <person name="Ventosa A."/>
        </authorList>
    </citation>
    <scope>NUCLEOTIDE SEQUENCE [LARGE SCALE GENOMIC DNA]</scope>
    <source>
        <strain evidence="2 3">SM19</strain>
    </source>
</reference>
<keyword evidence="1" id="KW-0472">Membrane</keyword>
<keyword evidence="1" id="KW-1133">Transmembrane helix</keyword>
<dbReference type="eggNOG" id="COG4655">
    <property type="taxonomic scope" value="Bacteria"/>
</dbReference>
<gene>
    <name evidence="2" type="ORF">MARLIPOL_14650</name>
</gene>
<evidence type="ECO:0000313" key="3">
    <source>
        <dbReference type="Proteomes" id="UP000016540"/>
    </source>
</evidence>
<dbReference type="PATRIC" id="fig|1318628.3.peg.2928"/>
<feature type="transmembrane region" description="Helical" evidence="1">
    <location>
        <begin position="12"/>
        <end position="31"/>
    </location>
</feature>
<dbReference type="HOGENOM" id="CLU_469008_0_0_6"/>
<keyword evidence="3" id="KW-1185">Reference proteome</keyword>
<protein>
    <submittedName>
        <fullName evidence="2">Uncharacterized protein</fullName>
    </submittedName>
</protein>
<sequence>MIKGVRKQRGVLIFITPLIITVIVLMMVLAIDGARLLALQSEMQNQVNAAASAAADGAQACGGPEIAMSTMSARALAAAQAAGYEGGGDALQVLPGVLESTEANAELVFRSVPESALSRSNGVRVSMTRDEPISRLIPGGLFGNITLETSAAVRKEVNATISAAGSALSVEGGLLGDLIGGVLGVPSYSLSPTDLNSLENTLVNVGDLLEQMGVASVADLVDEPLVDLLTEVTGLVGGAGMPVGGLVDDLTDAAGVGGLYVSDVLTVVEGAEVPANASFPVYDLVVSTAMNSARVLSEGGSLLALNLQTSESTLLQDLTSSIGELADLSVDLGLFVAEPPKMVYGPARQNAAGDWLTQFQSADIRLEAVISAGLSESTVNSLISTLSLGLIDLNLMENIEIPLAVQAGGGRGSFVSGDCASGGNDNDVSLGFDLIETAVDVQTGTVDPGSGTVIPGDVHAEILELTINTILLGTYTEQLCVDAGLAVDLYGASALPSVIDNYPLECVDGDCARQSLASGNSADDFNADVDITSLDLTCGESGLSAGVLSIASALVTPITILLEDVTSDVVKGVVAPLLSALGVNPGDMSVTVVNANQNTTQLIENVSIVE</sequence>
<evidence type="ECO:0000256" key="1">
    <source>
        <dbReference type="SAM" id="Phobius"/>
    </source>
</evidence>
<keyword evidence="1" id="KW-0812">Transmembrane</keyword>
<evidence type="ECO:0000313" key="2">
    <source>
        <dbReference type="EMBL" id="EON91269.1"/>
    </source>
</evidence>
<dbReference type="Proteomes" id="UP000016540">
    <property type="component" value="Unassembled WGS sequence"/>
</dbReference>
<organism evidence="2 3">
    <name type="scientific">Marinobacter lipolyticus SM19</name>
    <dbReference type="NCBI Taxonomy" id="1318628"/>
    <lineage>
        <taxon>Bacteria</taxon>
        <taxon>Pseudomonadati</taxon>
        <taxon>Pseudomonadota</taxon>
        <taxon>Gammaproteobacteria</taxon>
        <taxon>Pseudomonadales</taxon>
        <taxon>Marinobacteraceae</taxon>
        <taxon>Marinobacter</taxon>
    </lineage>
</organism>
<dbReference type="EMBL" id="ASAD01000017">
    <property type="protein sequence ID" value="EON91269.1"/>
    <property type="molecule type" value="Genomic_DNA"/>
</dbReference>
<proteinExistence type="predicted"/>
<name>R8AY58_9GAMM</name>
<comment type="caution">
    <text evidence="2">The sequence shown here is derived from an EMBL/GenBank/DDBJ whole genome shotgun (WGS) entry which is preliminary data.</text>
</comment>
<dbReference type="AlphaFoldDB" id="R8AY58"/>
<accession>R8AY58</accession>